<keyword evidence="2" id="KW-1185">Reference proteome</keyword>
<dbReference type="AlphaFoldDB" id="A0A5N6IP00"/>
<name>A0A5N6IP00_9EURO</name>
<accession>A0A5N6IP00</accession>
<evidence type="ECO:0000313" key="2">
    <source>
        <dbReference type="Proteomes" id="UP000326289"/>
    </source>
</evidence>
<gene>
    <name evidence="1" type="ORF">BDV30DRAFT_20599</name>
</gene>
<evidence type="ECO:0000313" key="1">
    <source>
        <dbReference type="EMBL" id="KAB8268075.1"/>
    </source>
</evidence>
<organism evidence="1 2">
    <name type="scientific">Aspergillus minisclerotigenes</name>
    <dbReference type="NCBI Taxonomy" id="656917"/>
    <lineage>
        <taxon>Eukaryota</taxon>
        <taxon>Fungi</taxon>
        <taxon>Dikarya</taxon>
        <taxon>Ascomycota</taxon>
        <taxon>Pezizomycotina</taxon>
        <taxon>Eurotiomycetes</taxon>
        <taxon>Eurotiomycetidae</taxon>
        <taxon>Eurotiales</taxon>
        <taxon>Aspergillaceae</taxon>
        <taxon>Aspergillus</taxon>
        <taxon>Aspergillus subgen. Circumdati</taxon>
    </lineage>
</organism>
<reference evidence="1 2" key="1">
    <citation type="submission" date="2019-04" db="EMBL/GenBank/DDBJ databases">
        <title>Fungal friends and foes A comparative genomics study of 23 Aspergillus species from section Flavi.</title>
        <authorList>
            <consortium name="DOE Joint Genome Institute"/>
            <person name="Kjaerbolling I."/>
            <person name="Vesth T.C."/>
            <person name="Frisvad J.C."/>
            <person name="Nybo J.L."/>
            <person name="Theobald S."/>
            <person name="Kildgaard S."/>
            <person name="Petersen T.I."/>
            <person name="Kuo A."/>
            <person name="Sato A."/>
            <person name="Lyhne E.K."/>
            <person name="Kogle M.E."/>
            <person name="Wiebenga A."/>
            <person name="Kun R.S."/>
            <person name="Lubbers R.J."/>
            <person name="Makela M.R."/>
            <person name="Barry K."/>
            <person name="Chovatia M."/>
            <person name="Clum A."/>
            <person name="Daum C."/>
            <person name="Haridas S."/>
            <person name="He G."/>
            <person name="LaButti K."/>
            <person name="Lipzen A."/>
            <person name="Mondo S."/>
            <person name="Pangilinan J."/>
            <person name="Riley R."/>
            <person name="Salamov A."/>
            <person name="Simmons B.A."/>
            <person name="Magnuson J.K."/>
            <person name="Henrissat B."/>
            <person name="Mortensen U.H."/>
            <person name="Larsen T.O."/>
            <person name="De vries R.P."/>
            <person name="Grigoriev I.V."/>
            <person name="Machida M."/>
            <person name="Baker S.E."/>
            <person name="Andersen M.R."/>
        </authorList>
    </citation>
    <scope>NUCLEOTIDE SEQUENCE [LARGE SCALE GENOMIC DNA]</scope>
    <source>
        <strain evidence="1 2">CBS 117635</strain>
    </source>
</reference>
<dbReference type="Proteomes" id="UP000326289">
    <property type="component" value="Unassembled WGS sequence"/>
</dbReference>
<proteinExistence type="predicted"/>
<dbReference type="EMBL" id="ML732879">
    <property type="protein sequence ID" value="KAB8268075.1"/>
    <property type="molecule type" value="Genomic_DNA"/>
</dbReference>
<protein>
    <submittedName>
        <fullName evidence="1">Uncharacterized protein</fullName>
    </submittedName>
</protein>
<sequence>MNKSNRYEVYDRSGPDLRKIESLPDMVQGKTDLDSVSDILKHLMRYRFAKDLSKKALYVYVYNLGFGWQIVNISRGCEVVPPPNPDLGFRELRRRITTAVPIELKGKGIRQCDDIIKVLITSQPTSFDLLELPKLSKVESVRRSTSRVTTIRSSGYGHTGASENWAALNFPIRTFAIK</sequence>